<gene>
    <name evidence="2" type="ORF">MUK42_34879</name>
</gene>
<name>A0A9E7FFS1_9LILI</name>
<keyword evidence="2" id="KW-0418">Kinase</keyword>
<proteinExistence type="predicted"/>
<dbReference type="EMBL" id="CP097506">
    <property type="protein sequence ID" value="URD94391.1"/>
    <property type="molecule type" value="Genomic_DNA"/>
</dbReference>
<keyword evidence="3" id="KW-1185">Reference proteome</keyword>
<dbReference type="Gene3D" id="1.10.510.10">
    <property type="entry name" value="Transferase(Phosphotransferase) domain 1"/>
    <property type="match status" value="1"/>
</dbReference>
<keyword evidence="2" id="KW-0808">Transferase</keyword>
<organism evidence="2 3">
    <name type="scientific">Musa troglodytarum</name>
    <name type="common">fe'i banana</name>
    <dbReference type="NCBI Taxonomy" id="320322"/>
    <lineage>
        <taxon>Eukaryota</taxon>
        <taxon>Viridiplantae</taxon>
        <taxon>Streptophyta</taxon>
        <taxon>Embryophyta</taxon>
        <taxon>Tracheophyta</taxon>
        <taxon>Spermatophyta</taxon>
        <taxon>Magnoliopsida</taxon>
        <taxon>Liliopsida</taxon>
        <taxon>Zingiberales</taxon>
        <taxon>Musaceae</taxon>
        <taxon>Musa</taxon>
    </lineage>
</organism>
<dbReference type="AlphaFoldDB" id="A0A9E7FFS1"/>
<sequence length="121" mass="13920">MVGKSSKKWNLAMHLISCSNQNQFHRVSEDDTMDERSSKPLTMLTELAKRCLKMTRDGRPTTKEVVMELEGLRRLEKHPWIKGNDEEEERLPRETASSDKFGAFSHNDSCAQAVFPVNVLR</sequence>
<protein>
    <submittedName>
        <fullName evidence="2">Wall-associated receptor kinase</fullName>
    </submittedName>
</protein>
<dbReference type="GO" id="GO:0016301">
    <property type="term" value="F:kinase activity"/>
    <property type="evidence" value="ECO:0007669"/>
    <property type="project" value="UniProtKB-KW"/>
</dbReference>
<reference evidence="2" key="1">
    <citation type="submission" date="2022-05" db="EMBL/GenBank/DDBJ databases">
        <title>The Musa troglodytarum L. genome provides insights into the mechanism of non-climacteric behaviour and enrichment of carotenoids.</title>
        <authorList>
            <person name="Wang J."/>
        </authorList>
    </citation>
    <scope>NUCLEOTIDE SEQUENCE</scope>
    <source>
        <tissue evidence="2">Leaf</tissue>
    </source>
</reference>
<evidence type="ECO:0000313" key="2">
    <source>
        <dbReference type="EMBL" id="URD94391.1"/>
    </source>
</evidence>
<keyword evidence="2" id="KW-0675">Receptor</keyword>
<dbReference type="OrthoDB" id="692504at2759"/>
<evidence type="ECO:0000313" key="3">
    <source>
        <dbReference type="Proteomes" id="UP001055439"/>
    </source>
</evidence>
<evidence type="ECO:0000256" key="1">
    <source>
        <dbReference type="SAM" id="MobiDB-lite"/>
    </source>
</evidence>
<dbReference type="Proteomes" id="UP001055439">
    <property type="component" value="Chromosome 4"/>
</dbReference>
<feature type="region of interest" description="Disordered" evidence="1">
    <location>
        <begin position="80"/>
        <end position="102"/>
    </location>
</feature>
<accession>A0A9E7FFS1</accession>